<dbReference type="AlphaFoldDB" id="A0A160T5C5"/>
<keyword evidence="1" id="KW-1133">Transmembrane helix</keyword>
<accession>A0A160T5C5</accession>
<dbReference type="KEGG" id="pbf:CFX0092_A3558"/>
<dbReference type="EMBL" id="LN890655">
    <property type="protein sequence ID" value="CUS05436.2"/>
    <property type="molecule type" value="Genomic_DNA"/>
</dbReference>
<dbReference type="Proteomes" id="UP000215027">
    <property type="component" value="Chromosome I"/>
</dbReference>
<protein>
    <submittedName>
        <fullName evidence="2">Uncharacterized protein</fullName>
    </submittedName>
</protein>
<feature type="transmembrane region" description="Helical" evidence="1">
    <location>
        <begin position="31"/>
        <end position="52"/>
    </location>
</feature>
<evidence type="ECO:0000313" key="2">
    <source>
        <dbReference type="EMBL" id="CUS05436.2"/>
    </source>
</evidence>
<evidence type="ECO:0000256" key="1">
    <source>
        <dbReference type="SAM" id="Phobius"/>
    </source>
</evidence>
<keyword evidence="1" id="KW-0812">Transmembrane</keyword>
<gene>
    <name evidence="2" type="ORF">CFX0092_A3558</name>
</gene>
<sequence length="243" mass="28082">MESLSLPQRLYYRYLSRAYAFMFALSRRSFLGIRLVALVRWLPILLLLWGWLRRWPGPVLIALVLLIIWINYSLWRAKRDNYNRFVPVASSLLEAADLEPLPPNQKVTVQATGLFSVSGREDVLLLRPADYWRVPLGEHVIMVEEKPGKYLYQFFSARSLQNVQPGWLLFGPQPIDCLAVTFLARWGPEYTRFGQIYEDGNDSDLPPPKRITIYLSTADPDIKRAVWQTIVSEARRSRLGDAA</sequence>
<name>A0A160T5C5_9CHLR</name>
<evidence type="ECO:0000313" key="3">
    <source>
        <dbReference type="Proteomes" id="UP000215027"/>
    </source>
</evidence>
<reference evidence="2" key="1">
    <citation type="submission" date="2016-01" db="EMBL/GenBank/DDBJ databases">
        <authorList>
            <person name="Mcilroy J.S."/>
            <person name="Karst M S."/>
            <person name="Albertsen M."/>
        </authorList>
    </citation>
    <scope>NUCLEOTIDE SEQUENCE</scope>
    <source>
        <strain evidence="2">Cfx-K</strain>
    </source>
</reference>
<organism evidence="2 3">
    <name type="scientific">Candidatus Promineifilum breve</name>
    <dbReference type="NCBI Taxonomy" id="1806508"/>
    <lineage>
        <taxon>Bacteria</taxon>
        <taxon>Bacillati</taxon>
        <taxon>Chloroflexota</taxon>
        <taxon>Ardenticatenia</taxon>
        <taxon>Candidatus Promineifilales</taxon>
        <taxon>Candidatus Promineifilaceae</taxon>
        <taxon>Candidatus Promineifilum</taxon>
    </lineage>
</organism>
<keyword evidence="3" id="KW-1185">Reference proteome</keyword>
<proteinExistence type="predicted"/>
<dbReference type="RefSeq" id="WP_095044649.1">
    <property type="nucleotide sequence ID" value="NZ_LN890655.1"/>
</dbReference>
<feature type="transmembrane region" description="Helical" evidence="1">
    <location>
        <begin position="58"/>
        <end position="75"/>
    </location>
</feature>
<keyword evidence="1" id="KW-0472">Membrane</keyword>